<comment type="caution">
    <text evidence="1">The sequence shown here is derived from an EMBL/GenBank/DDBJ whole genome shotgun (WGS) entry which is preliminary data.</text>
</comment>
<proteinExistence type="predicted"/>
<evidence type="ECO:0000313" key="2">
    <source>
        <dbReference type="Proteomes" id="UP001194273"/>
    </source>
</evidence>
<organism evidence="1 2">
    <name type="scientific">Thermophilibacter gallinarum</name>
    <dbReference type="NCBI Taxonomy" id="2779357"/>
    <lineage>
        <taxon>Bacteria</taxon>
        <taxon>Bacillati</taxon>
        <taxon>Actinomycetota</taxon>
        <taxon>Coriobacteriia</taxon>
        <taxon>Coriobacteriales</taxon>
        <taxon>Atopobiaceae</taxon>
        <taxon>Thermophilibacter</taxon>
    </lineage>
</organism>
<dbReference type="RefSeq" id="WP_193530244.1">
    <property type="nucleotide sequence ID" value="NZ_JADCJZ010000003.1"/>
</dbReference>
<protein>
    <submittedName>
        <fullName evidence="1">Uncharacterized protein</fullName>
    </submittedName>
</protein>
<gene>
    <name evidence="1" type="ORF">INF26_07130</name>
</gene>
<reference evidence="1 2" key="1">
    <citation type="submission" date="2020-10" db="EMBL/GenBank/DDBJ databases">
        <title>ChiBAC.</title>
        <authorList>
            <person name="Zenner C."/>
            <person name="Hitch T.C.A."/>
            <person name="Clavel T."/>
        </authorList>
    </citation>
    <scope>NUCLEOTIDE SEQUENCE [LARGE SCALE GENOMIC DNA]</scope>
    <source>
        <strain evidence="1 2">DSM 107455</strain>
    </source>
</reference>
<accession>A0ABR9QU65</accession>
<name>A0ABR9QU65_9ACTN</name>
<keyword evidence="2" id="KW-1185">Reference proteome</keyword>
<evidence type="ECO:0000313" key="1">
    <source>
        <dbReference type="EMBL" id="MBE5024622.1"/>
    </source>
</evidence>
<dbReference type="EMBL" id="JADCJZ010000003">
    <property type="protein sequence ID" value="MBE5024622.1"/>
    <property type="molecule type" value="Genomic_DNA"/>
</dbReference>
<sequence>MNDLRALIDCYLDELSRYSARLVQMQLTLQGQIADLCNEFSGADRGEVQDFIDCMVRARESYSNAGDIIWRAKEKLEEYSSQI</sequence>
<dbReference type="Proteomes" id="UP001194273">
    <property type="component" value="Unassembled WGS sequence"/>
</dbReference>